<evidence type="ECO:0000313" key="1">
    <source>
        <dbReference type="EMBL" id="PNR37715.1"/>
    </source>
</evidence>
<dbReference type="EMBL" id="ABEU02000016">
    <property type="protein sequence ID" value="PNR37715.1"/>
    <property type="molecule type" value="Genomic_DNA"/>
</dbReference>
<dbReference type="AlphaFoldDB" id="A0A2K1J853"/>
<dbReference type="Gramene" id="Pp3c16_11680V3.1">
    <property type="protein sequence ID" value="PAC:32986626.CDS.1"/>
    <property type="gene ID" value="Pp3c16_11680"/>
</dbReference>
<reference evidence="1 3" key="1">
    <citation type="journal article" date="2008" name="Science">
        <title>The Physcomitrella genome reveals evolutionary insights into the conquest of land by plants.</title>
        <authorList>
            <person name="Rensing S."/>
            <person name="Lang D."/>
            <person name="Zimmer A."/>
            <person name="Terry A."/>
            <person name="Salamov A."/>
            <person name="Shapiro H."/>
            <person name="Nishiyama T."/>
            <person name="Perroud P.-F."/>
            <person name="Lindquist E."/>
            <person name="Kamisugi Y."/>
            <person name="Tanahashi T."/>
            <person name="Sakakibara K."/>
            <person name="Fujita T."/>
            <person name="Oishi K."/>
            <person name="Shin-I T."/>
            <person name="Kuroki Y."/>
            <person name="Toyoda A."/>
            <person name="Suzuki Y."/>
            <person name="Hashimoto A."/>
            <person name="Yamaguchi K."/>
            <person name="Sugano A."/>
            <person name="Kohara Y."/>
            <person name="Fujiyama A."/>
            <person name="Anterola A."/>
            <person name="Aoki S."/>
            <person name="Ashton N."/>
            <person name="Barbazuk W.B."/>
            <person name="Barker E."/>
            <person name="Bennetzen J."/>
            <person name="Bezanilla M."/>
            <person name="Blankenship R."/>
            <person name="Cho S.H."/>
            <person name="Dutcher S."/>
            <person name="Estelle M."/>
            <person name="Fawcett J.A."/>
            <person name="Gundlach H."/>
            <person name="Hanada K."/>
            <person name="Heyl A."/>
            <person name="Hicks K.A."/>
            <person name="Hugh J."/>
            <person name="Lohr M."/>
            <person name="Mayer K."/>
            <person name="Melkozernov A."/>
            <person name="Murata T."/>
            <person name="Nelson D."/>
            <person name="Pils B."/>
            <person name="Prigge M."/>
            <person name="Reiss B."/>
            <person name="Renner T."/>
            <person name="Rombauts S."/>
            <person name="Rushton P."/>
            <person name="Sanderfoot A."/>
            <person name="Schween G."/>
            <person name="Shiu S.-H."/>
            <person name="Stueber K."/>
            <person name="Theodoulou F.L."/>
            <person name="Tu H."/>
            <person name="Van de Peer Y."/>
            <person name="Verrier P.J."/>
            <person name="Waters E."/>
            <person name="Wood A."/>
            <person name="Yang L."/>
            <person name="Cove D."/>
            <person name="Cuming A."/>
            <person name="Hasebe M."/>
            <person name="Lucas S."/>
            <person name="Mishler D.B."/>
            <person name="Reski R."/>
            <person name="Grigoriev I."/>
            <person name="Quatrano R.S."/>
            <person name="Boore J.L."/>
        </authorList>
    </citation>
    <scope>NUCLEOTIDE SEQUENCE [LARGE SCALE GENOMIC DNA]</scope>
    <source>
        <strain evidence="2 3">cv. Gransden 2004</strain>
    </source>
</reference>
<reference evidence="1 3" key="2">
    <citation type="journal article" date="2018" name="Plant J.">
        <title>The Physcomitrella patens chromosome-scale assembly reveals moss genome structure and evolution.</title>
        <authorList>
            <person name="Lang D."/>
            <person name="Ullrich K.K."/>
            <person name="Murat F."/>
            <person name="Fuchs J."/>
            <person name="Jenkins J."/>
            <person name="Haas F.B."/>
            <person name="Piednoel M."/>
            <person name="Gundlach H."/>
            <person name="Van Bel M."/>
            <person name="Meyberg R."/>
            <person name="Vives C."/>
            <person name="Morata J."/>
            <person name="Symeonidi A."/>
            <person name="Hiss M."/>
            <person name="Muchero W."/>
            <person name="Kamisugi Y."/>
            <person name="Saleh O."/>
            <person name="Blanc G."/>
            <person name="Decker E.L."/>
            <person name="van Gessel N."/>
            <person name="Grimwood J."/>
            <person name="Hayes R.D."/>
            <person name="Graham S.W."/>
            <person name="Gunter L.E."/>
            <person name="McDaniel S.F."/>
            <person name="Hoernstein S.N.W."/>
            <person name="Larsson A."/>
            <person name="Li F.W."/>
            <person name="Perroud P.F."/>
            <person name="Phillips J."/>
            <person name="Ranjan P."/>
            <person name="Rokshar D.S."/>
            <person name="Rothfels C.J."/>
            <person name="Schneider L."/>
            <person name="Shu S."/>
            <person name="Stevenson D.W."/>
            <person name="Thummler F."/>
            <person name="Tillich M."/>
            <person name="Villarreal Aguilar J.C."/>
            <person name="Widiez T."/>
            <person name="Wong G.K."/>
            <person name="Wymore A."/>
            <person name="Zhang Y."/>
            <person name="Zimmer A.D."/>
            <person name="Quatrano R.S."/>
            <person name="Mayer K.F.X."/>
            <person name="Goodstein D."/>
            <person name="Casacuberta J.M."/>
            <person name="Vandepoele K."/>
            <person name="Reski R."/>
            <person name="Cuming A.C."/>
            <person name="Tuskan G.A."/>
            <person name="Maumus F."/>
            <person name="Salse J."/>
            <person name="Schmutz J."/>
            <person name="Rensing S.A."/>
        </authorList>
    </citation>
    <scope>NUCLEOTIDE SEQUENCE [LARGE SCALE GENOMIC DNA]</scope>
    <source>
        <strain evidence="2 3">cv. Gransden 2004</strain>
    </source>
</reference>
<gene>
    <name evidence="1" type="ORF">PHYPA_020824</name>
</gene>
<dbReference type="EnsemblPlants" id="Pp3c16_11680V3.1">
    <property type="protein sequence ID" value="PAC:32986626.CDS.1"/>
    <property type="gene ID" value="Pp3c16_11680"/>
</dbReference>
<organism evidence="1">
    <name type="scientific">Physcomitrium patens</name>
    <name type="common">Spreading-leaved earth moss</name>
    <name type="synonym">Physcomitrella patens</name>
    <dbReference type="NCBI Taxonomy" id="3218"/>
    <lineage>
        <taxon>Eukaryota</taxon>
        <taxon>Viridiplantae</taxon>
        <taxon>Streptophyta</taxon>
        <taxon>Embryophyta</taxon>
        <taxon>Bryophyta</taxon>
        <taxon>Bryophytina</taxon>
        <taxon>Bryopsida</taxon>
        <taxon>Funariidae</taxon>
        <taxon>Funariales</taxon>
        <taxon>Funariaceae</taxon>
        <taxon>Physcomitrium</taxon>
    </lineage>
</organism>
<dbReference type="Gramene" id="Pp3c16_11680V3.2">
    <property type="protein sequence ID" value="PAC:32986627.CDS.1"/>
    <property type="gene ID" value="Pp3c16_11680"/>
</dbReference>
<keyword evidence="3" id="KW-1185">Reference proteome</keyword>
<evidence type="ECO:0000313" key="3">
    <source>
        <dbReference type="Proteomes" id="UP000006727"/>
    </source>
</evidence>
<name>A0A2K1J853_PHYPA</name>
<reference evidence="2" key="3">
    <citation type="submission" date="2020-12" db="UniProtKB">
        <authorList>
            <consortium name="EnsemblPlants"/>
        </authorList>
    </citation>
    <scope>IDENTIFICATION</scope>
</reference>
<dbReference type="Proteomes" id="UP000006727">
    <property type="component" value="Chromosome 16"/>
</dbReference>
<accession>A0A2K1J853</accession>
<sequence length="57" mass="6204">MPRHIIFSAGPKKSFAWACDHFGAFSLRLKILAPWASSYAPSHAISGIWNLSGKSTS</sequence>
<evidence type="ECO:0000313" key="2">
    <source>
        <dbReference type="EnsemblPlants" id="PAC:32986626.CDS.1"/>
    </source>
</evidence>
<protein>
    <submittedName>
        <fullName evidence="1 2">Uncharacterized protein</fullName>
    </submittedName>
</protein>
<dbReference type="EnsemblPlants" id="Pp3c16_11680V3.2">
    <property type="protein sequence ID" value="PAC:32986627.CDS.1"/>
    <property type="gene ID" value="Pp3c16_11680"/>
</dbReference>
<proteinExistence type="predicted"/>
<dbReference type="InParanoid" id="A0A2K1J853"/>